<sequence length="39" mass="4257">MSLSLSAYMVMIGLSKSTIDPQMVDIDSSDTYTGRILDT</sequence>
<accession>A0A0A9A8X4</accession>
<proteinExistence type="predicted"/>
<reference evidence="1" key="1">
    <citation type="submission" date="2014-09" db="EMBL/GenBank/DDBJ databases">
        <authorList>
            <person name="Magalhaes I.L.F."/>
            <person name="Oliveira U."/>
            <person name="Santos F.R."/>
            <person name="Vidigal T.H.D.A."/>
            <person name="Brescovit A.D."/>
            <person name="Santos A.J."/>
        </authorList>
    </citation>
    <scope>NUCLEOTIDE SEQUENCE</scope>
    <source>
        <tissue evidence="1">Shoot tissue taken approximately 20 cm above the soil surface</tissue>
    </source>
</reference>
<organism evidence="1">
    <name type="scientific">Arundo donax</name>
    <name type="common">Giant reed</name>
    <name type="synonym">Donax arundinaceus</name>
    <dbReference type="NCBI Taxonomy" id="35708"/>
    <lineage>
        <taxon>Eukaryota</taxon>
        <taxon>Viridiplantae</taxon>
        <taxon>Streptophyta</taxon>
        <taxon>Embryophyta</taxon>
        <taxon>Tracheophyta</taxon>
        <taxon>Spermatophyta</taxon>
        <taxon>Magnoliopsida</taxon>
        <taxon>Liliopsida</taxon>
        <taxon>Poales</taxon>
        <taxon>Poaceae</taxon>
        <taxon>PACMAD clade</taxon>
        <taxon>Arundinoideae</taxon>
        <taxon>Arundineae</taxon>
        <taxon>Arundo</taxon>
    </lineage>
</organism>
<reference evidence="1" key="2">
    <citation type="journal article" date="2015" name="Data Brief">
        <title>Shoot transcriptome of the giant reed, Arundo donax.</title>
        <authorList>
            <person name="Barrero R.A."/>
            <person name="Guerrero F.D."/>
            <person name="Moolhuijzen P."/>
            <person name="Goolsby J.A."/>
            <person name="Tidwell J."/>
            <person name="Bellgard S.E."/>
            <person name="Bellgard M.I."/>
        </authorList>
    </citation>
    <scope>NUCLEOTIDE SEQUENCE</scope>
    <source>
        <tissue evidence="1">Shoot tissue taken approximately 20 cm above the soil surface</tissue>
    </source>
</reference>
<evidence type="ECO:0000313" key="1">
    <source>
        <dbReference type="EMBL" id="JAD45455.1"/>
    </source>
</evidence>
<dbReference type="AlphaFoldDB" id="A0A0A9A8X4"/>
<name>A0A0A9A8X4_ARUDO</name>
<protein>
    <submittedName>
        <fullName evidence="1">Uncharacterized protein</fullName>
    </submittedName>
</protein>
<dbReference type="EMBL" id="GBRH01252440">
    <property type="protein sequence ID" value="JAD45455.1"/>
    <property type="molecule type" value="Transcribed_RNA"/>
</dbReference>